<dbReference type="InterPro" id="IPR001736">
    <property type="entry name" value="PLipase_D/transphosphatidylase"/>
</dbReference>
<dbReference type="EC" id="3.1.4.4" evidence="3"/>
<evidence type="ECO:0000256" key="7">
    <source>
        <dbReference type="SAM" id="SignalP"/>
    </source>
</evidence>
<organism evidence="9 10">
    <name type="scientific">Mycolicibacterium vulneris</name>
    <dbReference type="NCBI Taxonomy" id="547163"/>
    <lineage>
        <taxon>Bacteria</taxon>
        <taxon>Bacillati</taxon>
        <taxon>Actinomycetota</taxon>
        <taxon>Actinomycetes</taxon>
        <taxon>Mycobacteriales</taxon>
        <taxon>Mycobacteriaceae</taxon>
        <taxon>Mycolicibacterium</taxon>
    </lineage>
</organism>
<evidence type="ECO:0000256" key="5">
    <source>
        <dbReference type="ARBA" id="ARBA00022963"/>
    </source>
</evidence>
<evidence type="ECO:0000256" key="2">
    <source>
        <dbReference type="ARBA" id="ARBA00008664"/>
    </source>
</evidence>
<dbReference type="RefSeq" id="WP_085292977.1">
    <property type="nucleotide sequence ID" value="NZ_NCXM01000050.1"/>
</dbReference>
<feature type="chain" id="PRO_5038382425" description="phospholipase D" evidence="7">
    <location>
        <begin position="34"/>
        <end position="346"/>
    </location>
</feature>
<dbReference type="GO" id="GO:0016891">
    <property type="term" value="F:RNA endonuclease activity producing 5'-phosphomonoesters, hydrolytic mechanism"/>
    <property type="evidence" value="ECO:0007669"/>
    <property type="project" value="TreeGrafter"/>
</dbReference>
<dbReference type="EMBL" id="NCXM01000050">
    <property type="protein sequence ID" value="OSC21576.1"/>
    <property type="molecule type" value="Genomic_DNA"/>
</dbReference>
<reference evidence="9 10" key="1">
    <citation type="submission" date="2017-04" db="EMBL/GenBank/DDBJ databases">
        <title>The new phylogeny of genus Mycobacterium.</title>
        <authorList>
            <person name="Tortoli E."/>
            <person name="Trovato A."/>
            <person name="Cirillo D.M."/>
        </authorList>
    </citation>
    <scope>NUCLEOTIDE SEQUENCE [LARGE SCALE GENOMIC DNA]</scope>
    <source>
        <strain evidence="9 10">DSM 45247</strain>
    </source>
</reference>
<evidence type="ECO:0000259" key="8">
    <source>
        <dbReference type="PROSITE" id="PS50035"/>
    </source>
</evidence>
<sequence>MKSCAHTSPAWRCLVSVATAAALLTGCSSPAWRTGNPPPPALNATHGVYRLVQEPEAGYAAILGIIGQARRTLRMTMYELADSAALSALVDAHRRGVDTKIILDAAFDGRQTNTAAYDQLKAAGIDVRWAPAATIFHQKTLTADDTETAIGTANLVAKYYPSSRDAWVLDTDPADIAAITATVDADYATAATGRPAPGVPSPHLIWSPDARAAFLRQLDTAGHSIELTTEELKDRAIVGALTKAAHRGVTCRIVLTANTATVHTVDELTAAGCKAHQYPADRKHLYIHEKMILIDRTVLIIGSQNLSTTSLLENREVSLLLTNQTAKPVIDAVAATFDNDYRQSTP</sequence>
<feature type="signal peptide" evidence="7">
    <location>
        <begin position="1"/>
        <end position="33"/>
    </location>
</feature>
<dbReference type="OrthoDB" id="9762009at2"/>
<proteinExistence type="inferred from homology"/>
<dbReference type="InterPro" id="IPR025202">
    <property type="entry name" value="PLD-like_dom"/>
</dbReference>
<dbReference type="GO" id="GO:0016042">
    <property type="term" value="P:lipid catabolic process"/>
    <property type="evidence" value="ECO:0007669"/>
    <property type="project" value="UniProtKB-KW"/>
</dbReference>
<accession>A0A1X2KIE0</accession>
<keyword evidence="7" id="KW-0732">Signal</keyword>
<feature type="domain" description="PLD phosphodiesterase" evidence="8">
    <location>
        <begin position="283"/>
        <end position="310"/>
    </location>
</feature>
<feature type="domain" description="PLD phosphodiesterase" evidence="8">
    <location>
        <begin position="132"/>
        <end position="159"/>
    </location>
</feature>
<comment type="catalytic activity">
    <reaction evidence="1">
        <text>a 1,2-diacyl-sn-glycero-3-phosphocholine + H2O = a 1,2-diacyl-sn-glycero-3-phosphate + choline + H(+)</text>
        <dbReference type="Rhea" id="RHEA:14445"/>
        <dbReference type="ChEBI" id="CHEBI:15354"/>
        <dbReference type="ChEBI" id="CHEBI:15377"/>
        <dbReference type="ChEBI" id="CHEBI:15378"/>
        <dbReference type="ChEBI" id="CHEBI:57643"/>
        <dbReference type="ChEBI" id="CHEBI:58608"/>
        <dbReference type="EC" id="3.1.4.4"/>
    </reaction>
</comment>
<keyword evidence="5" id="KW-0442">Lipid degradation</keyword>
<dbReference type="GO" id="GO:0006793">
    <property type="term" value="P:phosphorus metabolic process"/>
    <property type="evidence" value="ECO:0007669"/>
    <property type="project" value="UniProtKB-ARBA"/>
</dbReference>
<evidence type="ECO:0000256" key="1">
    <source>
        <dbReference type="ARBA" id="ARBA00000798"/>
    </source>
</evidence>
<comment type="similarity">
    <text evidence="2">Belongs to the phospholipase D family.</text>
</comment>
<dbReference type="SUPFAM" id="SSF56024">
    <property type="entry name" value="Phospholipase D/nuclease"/>
    <property type="match status" value="2"/>
</dbReference>
<keyword evidence="10" id="KW-1185">Reference proteome</keyword>
<name>A0A1X2KIE0_9MYCO</name>
<dbReference type="PROSITE" id="PS50035">
    <property type="entry name" value="PLD"/>
    <property type="match status" value="2"/>
</dbReference>
<dbReference type="PANTHER" id="PTHR43856:SF1">
    <property type="entry name" value="MITOCHONDRIAL CARDIOLIPIN HYDROLASE"/>
    <property type="match status" value="1"/>
</dbReference>
<gene>
    <name evidence="9" type="ORF">B8W69_28250</name>
</gene>
<evidence type="ECO:0000256" key="3">
    <source>
        <dbReference type="ARBA" id="ARBA00012027"/>
    </source>
</evidence>
<comment type="caution">
    <text evidence="9">The sequence shown here is derived from an EMBL/GenBank/DDBJ whole genome shotgun (WGS) entry which is preliminary data.</text>
</comment>
<dbReference type="Proteomes" id="UP000242320">
    <property type="component" value="Unassembled WGS sequence"/>
</dbReference>
<dbReference type="PANTHER" id="PTHR43856">
    <property type="entry name" value="CARDIOLIPIN HYDROLASE"/>
    <property type="match status" value="1"/>
</dbReference>
<evidence type="ECO:0000256" key="4">
    <source>
        <dbReference type="ARBA" id="ARBA00022801"/>
    </source>
</evidence>
<evidence type="ECO:0000313" key="10">
    <source>
        <dbReference type="Proteomes" id="UP000242320"/>
    </source>
</evidence>
<dbReference type="PROSITE" id="PS51257">
    <property type="entry name" value="PROKAR_LIPOPROTEIN"/>
    <property type="match status" value="1"/>
</dbReference>
<dbReference type="GO" id="GO:0004630">
    <property type="term" value="F:phospholipase D activity"/>
    <property type="evidence" value="ECO:0007669"/>
    <property type="project" value="UniProtKB-EC"/>
</dbReference>
<keyword evidence="6" id="KW-0443">Lipid metabolism</keyword>
<dbReference type="AlphaFoldDB" id="A0A1X2KIE0"/>
<keyword evidence="4" id="KW-0378">Hydrolase</keyword>
<dbReference type="Gene3D" id="3.30.870.10">
    <property type="entry name" value="Endonuclease Chain A"/>
    <property type="match status" value="2"/>
</dbReference>
<dbReference type="Pfam" id="PF13091">
    <property type="entry name" value="PLDc_2"/>
    <property type="match status" value="2"/>
</dbReference>
<evidence type="ECO:0000256" key="6">
    <source>
        <dbReference type="ARBA" id="ARBA00023098"/>
    </source>
</evidence>
<dbReference type="SMART" id="SM00155">
    <property type="entry name" value="PLDc"/>
    <property type="match status" value="2"/>
</dbReference>
<evidence type="ECO:0000313" key="9">
    <source>
        <dbReference type="EMBL" id="OSC21576.1"/>
    </source>
</evidence>
<protein>
    <recommendedName>
        <fullName evidence="3">phospholipase D</fullName>
        <ecNumber evidence="3">3.1.4.4</ecNumber>
    </recommendedName>
</protein>
<dbReference type="InterPro" id="IPR051406">
    <property type="entry name" value="PLD_domain"/>
</dbReference>